<dbReference type="InterPro" id="IPR046670">
    <property type="entry name" value="DUF6540"/>
</dbReference>
<protein>
    <submittedName>
        <fullName evidence="1">Uncharacterized protein</fullName>
    </submittedName>
</protein>
<comment type="caution">
    <text evidence="1">The sequence shown here is derived from an EMBL/GenBank/DDBJ whole genome shotgun (WGS) entry which is preliminary data.</text>
</comment>
<accession>A0A9P7M8F2</accession>
<organism evidence="1 2">
    <name type="scientific">Claviceps pazoutovae</name>
    <dbReference type="NCBI Taxonomy" id="1649127"/>
    <lineage>
        <taxon>Eukaryota</taxon>
        <taxon>Fungi</taxon>
        <taxon>Dikarya</taxon>
        <taxon>Ascomycota</taxon>
        <taxon>Pezizomycotina</taxon>
        <taxon>Sordariomycetes</taxon>
        <taxon>Hypocreomycetidae</taxon>
        <taxon>Hypocreales</taxon>
        <taxon>Clavicipitaceae</taxon>
        <taxon>Claviceps</taxon>
    </lineage>
</organism>
<reference evidence="1 2" key="1">
    <citation type="journal article" date="2020" name="bioRxiv">
        <title>Whole genome comparisons of ergot fungi reveals the divergence and evolution of species within the genus Claviceps are the result of varying mechanisms driving genome evolution and host range expansion.</title>
        <authorList>
            <person name="Wyka S.A."/>
            <person name="Mondo S.J."/>
            <person name="Liu M."/>
            <person name="Dettman J."/>
            <person name="Nalam V."/>
            <person name="Broders K.D."/>
        </authorList>
    </citation>
    <scope>NUCLEOTIDE SEQUENCE [LARGE SCALE GENOMIC DNA]</scope>
    <source>
        <strain evidence="1 2">CCC 1485</strain>
    </source>
</reference>
<dbReference type="AlphaFoldDB" id="A0A9P7M8F2"/>
<evidence type="ECO:0000313" key="2">
    <source>
        <dbReference type="Proteomes" id="UP000706124"/>
    </source>
</evidence>
<name>A0A9P7M8F2_9HYPO</name>
<dbReference type="EMBL" id="SRPO01000423">
    <property type="protein sequence ID" value="KAG5932787.1"/>
    <property type="molecule type" value="Genomic_DNA"/>
</dbReference>
<dbReference type="Pfam" id="PF20174">
    <property type="entry name" value="DUF6540"/>
    <property type="match status" value="1"/>
</dbReference>
<sequence>MSTYALFLVRFGEILPSHHGIFIQTNEDGVGTLLDVRGAVSATGRLVFRCNDERLSRFKVAEAKGFVSRAQIAELQRICGAVPTPESQYLCTSEVGYAVPACRCGEWTTSAWRAVDGSGIVAEG</sequence>
<dbReference type="Proteomes" id="UP000706124">
    <property type="component" value="Unassembled WGS sequence"/>
</dbReference>
<evidence type="ECO:0000313" key="1">
    <source>
        <dbReference type="EMBL" id="KAG5932787.1"/>
    </source>
</evidence>
<dbReference type="OrthoDB" id="4135672at2759"/>
<keyword evidence="2" id="KW-1185">Reference proteome</keyword>
<proteinExistence type="predicted"/>
<gene>
    <name evidence="1" type="ORF">E4U60_004993</name>
</gene>